<evidence type="ECO:0000313" key="10">
    <source>
        <dbReference type="Proteomes" id="UP000694240"/>
    </source>
</evidence>
<comment type="similarity">
    <text evidence="7">Belongs to the protein kinase superfamily.</text>
</comment>
<keyword evidence="5 6" id="KW-0067">ATP-binding</keyword>
<dbReference type="AlphaFoldDB" id="A0A8T1Z4M5"/>
<evidence type="ECO:0000256" key="1">
    <source>
        <dbReference type="ARBA" id="ARBA00022527"/>
    </source>
</evidence>
<evidence type="ECO:0000256" key="6">
    <source>
        <dbReference type="PROSITE-ProRule" id="PRU10141"/>
    </source>
</evidence>
<evidence type="ECO:0000256" key="5">
    <source>
        <dbReference type="ARBA" id="ARBA00022840"/>
    </source>
</evidence>
<dbReference type="InterPro" id="IPR008271">
    <property type="entry name" value="Ser/Thr_kinase_AS"/>
</dbReference>
<dbReference type="FunFam" id="1.10.510.10:FF:001718">
    <property type="entry name" value="Protein kinase superfamily protein"/>
    <property type="match status" value="1"/>
</dbReference>
<evidence type="ECO:0000256" key="4">
    <source>
        <dbReference type="ARBA" id="ARBA00022777"/>
    </source>
</evidence>
<dbReference type="EMBL" id="JAEFBK010000011">
    <property type="protein sequence ID" value="KAG7552829.1"/>
    <property type="molecule type" value="Genomic_DNA"/>
</dbReference>
<keyword evidence="3 6" id="KW-0547">Nucleotide-binding</keyword>
<feature type="binding site" evidence="6">
    <location>
        <position position="69"/>
    </location>
    <ligand>
        <name>ATP</name>
        <dbReference type="ChEBI" id="CHEBI:30616"/>
    </ligand>
</feature>
<dbReference type="PANTHER" id="PTHR27006:SF639">
    <property type="entry name" value="CYSTEINE-RICH RECEPTOR-LIKE PROTEIN KINASE 11"/>
    <property type="match status" value="1"/>
</dbReference>
<keyword evidence="1 7" id="KW-0723">Serine/threonine-protein kinase</keyword>
<evidence type="ECO:0000256" key="3">
    <source>
        <dbReference type="ARBA" id="ARBA00022741"/>
    </source>
</evidence>
<accession>A0A8T1Z4M5</accession>
<name>A0A8T1Z4M5_9BRAS</name>
<dbReference type="SMART" id="SM00220">
    <property type="entry name" value="S_TKc"/>
    <property type="match status" value="1"/>
</dbReference>
<dbReference type="PROSITE" id="PS50011">
    <property type="entry name" value="PROTEIN_KINASE_DOM"/>
    <property type="match status" value="1"/>
</dbReference>
<evidence type="ECO:0000256" key="2">
    <source>
        <dbReference type="ARBA" id="ARBA00022679"/>
    </source>
</evidence>
<gene>
    <name evidence="9" type="ORF">ISN45_Aa06g034130</name>
</gene>
<comment type="caution">
    <text evidence="9">The sequence shown here is derived from an EMBL/GenBank/DDBJ whole genome shotgun (WGS) entry which is preliminary data.</text>
</comment>
<evidence type="ECO:0000313" key="9">
    <source>
        <dbReference type="EMBL" id="KAG7552829.1"/>
    </source>
</evidence>
<dbReference type="PROSITE" id="PS00107">
    <property type="entry name" value="PROTEIN_KINASE_ATP"/>
    <property type="match status" value="1"/>
</dbReference>
<dbReference type="InterPro" id="IPR000719">
    <property type="entry name" value="Prot_kinase_dom"/>
</dbReference>
<keyword evidence="4 9" id="KW-0418">Kinase</keyword>
<dbReference type="InterPro" id="IPR017441">
    <property type="entry name" value="Protein_kinase_ATP_BS"/>
</dbReference>
<dbReference type="Pfam" id="PF00069">
    <property type="entry name" value="Pkinase"/>
    <property type="match status" value="1"/>
</dbReference>
<dbReference type="PROSITE" id="PS00108">
    <property type="entry name" value="PROTEIN_KINASE_ST"/>
    <property type="match status" value="1"/>
</dbReference>
<sequence>MAVTSLLKTVFRRRKKKKSTEFVSNSAVFEFDFATVKAATNEFSELVGHGGFGSVYKGRLQNGQEIAVKILSKSSIRTERQFHNELNILSKLKHKNLINLLGFCTKRDQHCLVYEFMPNSNLDCFLLDPHRASQLSWEMCRNIVDGIARGLRYLHEESGLWLVHRDIKPRNILLDSDLKPKIVGFELARRMQQGESEAESTVIAGTVGYIDPEYLRSGRVSVKSDVYAFGVTILTIITRRKAWSVDGDSLIEYVMRCWNRGEAIDVIHEVMREEEREDSISEILRYIHIALLCIDENAETRPSIDRVLHWFSCISTPLPEPTSGNRFLGKEETNWPWSLSLSPGHSSVTSPISSR</sequence>
<dbReference type="GO" id="GO:0004674">
    <property type="term" value="F:protein serine/threonine kinase activity"/>
    <property type="evidence" value="ECO:0007669"/>
    <property type="project" value="UniProtKB-KW"/>
</dbReference>
<keyword evidence="2" id="KW-0808">Transferase</keyword>
<organism evidence="9 10">
    <name type="scientific">Arabidopsis thaliana x Arabidopsis arenosa</name>
    <dbReference type="NCBI Taxonomy" id="1240361"/>
    <lineage>
        <taxon>Eukaryota</taxon>
        <taxon>Viridiplantae</taxon>
        <taxon>Streptophyta</taxon>
        <taxon>Embryophyta</taxon>
        <taxon>Tracheophyta</taxon>
        <taxon>Spermatophyta</taxon>
        <taxon>Magnoliopsida</taxon>
        <taxon>eudicotyledons</taxon>
        <taxon>Gunneridae</taxon>
        <taxon>Pentapetalae</taxon>
        <taxon>rosids</taxon>
        <taxon>malvids</taxon>
        <taxon>Brassicales</taxon>
        <taxon>Brassicaceae</taxon>
        <taxon>Camelineae</taxon>
        <taxon>Arabidopsis</taxon>
    </lineage>
</organism>
<dbReference type="FunFam" id="3.30.200.20:FF:000178">
    <property type="entry name" value="serine/threonine-protein kinase PBS1-like"/>
    <property type="match status" value="1"/>
</dbReference>
<feature type="domain" description="Protein kinase" evidence="8">
    <location>
        <begin position="41"/>
        <end position="291"/>
    </location>
</feature>
<keyword evidence="10" id="KW-1185">Reference proteome</keyword>
<proteinExistence type="inferred from homology"/>
<dbReference type="GO" id="GO:0005524">
    <property type="term" value="F:ATP binding"/>
    <property type="evidence" value="ECO:0007669"/>
    <property type="project" value="UniProtKB-UniRule"/>
</dbReference>
<dbReference type="PANTHER" id="PTHR27006">
    <property type="entry name" value="PROMASTIGOTE SURFACE ANTIGEN PROTEIN PSA"/>
    <property type="match status" value="1"/>
</dbReference>
<evidence type="ECO:0000259" key="8">
    <source>
        <dbReference type="PROSITE" id="PS50011"/>
    </source>
</evidence>
<protein>
    <submittedName>
        <fullName evidence="9">Protein kinase-like domain superfamily</fullName>
    </submittedName>
</protein>
<dbReference type="PROSITE" id="PS50890">
    <property type="entry name" value="PUA"/>
    <property type="match status" value="1"/>
</dbReference>
<evidence type="ECO:0000256" key="7">
    <source>
        <dbReference type="RuleBase" id="RU000304"/>
    </source>
</evidence>
<dbReference type="Proteomes" id="UP000694240">
    <property type="component" value="Chromosome 11"/>
</dbReference>
<reference evidence="9 10" key="1">
    <citation type="submission" date="2020-12" db="EMBL/GenBank/DDBJ databases">
        <title>Concerted genomic and epigenomic changes stabilize Arabidopsis allopolyploids.</title>
        <authorList>
            <person name="Chen Z."/>
        </authorList>
    </citation>
    <scope>NUCLEOTIDE SEQUENCE [LARGE SCALE GENOMIC DNA]</scope>
    <source>
        <strain evidence="9">Allo738</strain>
        <tissue evidence="9">Leaf</tissue>
    </source>
</reference>